<proteinExistence type="predicted"/>
<keyword evidence="2" id="KW-1185">Reference proteome</keyword>
<evidence type="ECO:0000313" key="2">
    <source>
        <dbReference type="Proteomes" id="UP000237347"/>
    </source>
</evidence>
<name>A0AAW0JGL5_QUESU</name>
<dbReference type="EMBL" id="PKMF04000557">
    <property type="protein sequence ID" value="KAK7825990.1"/>
    <property type="molecule type" value="Genomic_DNA"/>
</dbReference>
<accession>A0AAW0JGL5</accession>
<sequence>MIFSSGSNFSQLNLFTTLCMKTRISNRAYSFPGHILGPPPNGTETSEDKVINGLPKGTLKRWGKSHHFTCNIPRIPHLLNVIPVKKPAIKINDRTNFTIVKISGSSARYLTTKVTAALAVSWPPISKPRILSAMSISVMNCPFSSEASNICDNISCVGDAFFSAKSIFLCLMIAFNSFFITFEALMARLKGVPDKSMGIERIPEAKTAKGSANLATCFGSSMLKNNLQANQKV</sequence>
<organism evidence="1 2">
    <name type="scientific">Quercus suber</name>
    <name type="common">Cork oak</name>
    <dbReference type="NCBI Taxonomy" id="58331"/>
    <lineage>
        <taxon>Eukaryota</taxon>
        <taxon>Viridiplantae</taxon>
        <taxon>Streptophyta</taxon>
        <taxon>Embryophyta</taxon>
        <taxon>Tracheophyta</taxon>
        <taxon>Spermatophyta</taxon>
        <taxon>Magnoliopsida</taxon>
        <taxon>eudicotyledons</taxon>
        <taxon>Gunneridae</taxon>
        <taxon>Pentapetalae</taxon>
        <taxon>rosids</taxon>
        <taxon>fabids</taxon>
        <taxon>Fagales</taxon>
        <taxon>Fagaceae</taxon>
        <taxon>Quercus</taxon>
    </lineage>
</organism>
<gene>
    <name evidence="1" type="ORF">CFP56_032519</name>
</gene>
<protein>
    <submittedName>
        <fullName evidence="1">Uncharacterized protein</fullName>
    </submittedName>
</protein>
<evidence type="ECO:0000313" key="1">
    <source>
        <dbReference type="EMBL" id="KAK7825990.1"/>
    </source>
</evidence>
<dbReference type="Proteomes" id="UP000237347">
    <property type="component" value="Unassembled WGS sequence"/>
</dbReference>
<reference evidence="1 2" key="1">
    <citation type="journal article" date="2018" name="Sci. Data">
        <title>The draft genome sequence of cork oak.</title>
        <authorList>
            <person name="Ramos A.M."/>
            <person name="Usie A."/>
            <person name="Barbosa P."/>
            <person name="Barros P.M."/>
            <person name="Capote T."/>
            <person name="Chaves I."/>
            <person name="Simoes F."/>
            <person name="Abreu I."/>
            <person name="Carrasquinho I."/>
            <person name="Faro C."/>
            <person name="Guimaraes J.B."/>
            <person name="Mendonca D."/>
            <person name="Nobrega F."/>
            <person name="Rodrigues L."/>
            <person name="Saibo N.J.M."/>
            <person name="Varela M.C."/>
            <person name="Egas C."/>
            <person name="Matos J."/>
            <person name="Miguel C.M."/>
            <person name="Oliveira M.M."/>
            <person name="Ricardo C.P."/>
            <person name="Goncalves S."/>
        </authorList>
    </citation>
    <scope>NUCLEOTIDE SEQUENCE [LARGE SCALE GENOMIC DNA]</scope>
    <source>
        <strain evidence="2">cv. HL8</strain>
    </source>
</reference>
<dbReference type="AlphaFoldDB" id="A0AAW0JGL5"/>
<comment type="caution">
    <text evidence="1">The sequence shown here is derived from an EMBL/GenBank/DDBJ whole genome shotgun (WGS) entry which is preliminary data.</text>
</comment>